<evidence type="ECO:0000256" key="2">
    <source>
        <dbReference type="ARBA" id="ARBA00023150"/>
    </source>
</evidence>
<gene>
    <name evidence="3" type="ORF">ACFO3D_01600</name>
</gene>
<evidence type="ECO:0000256" key="1">
    <source>
        <dbReference type="ARBA" id="ARBA00022490"/>
    </source>
</evidence>
<dbReference type="SUPFAM" id="SSF53927">
    <property type="entry name" value="Cytidine deaminase-like"/>
    <property type="match status" value="1"/>
</dbReference>
<dbReference type="Gene3D" id="3.10.20.10">
    <property type="match status" value="1"/>
</dbReference>
<evidence type="ECO:0000313" key="3">
    <source>
        <dbReference type="EMBL" id="MFC4556900.1"/>
    </source>
</evidence>
<dbReference type="RefSeq" id="WP_390292838.1">
    <property type="nucleotide sequence ID" value="NZ_JBHSFU010000003.1"/>
</dbReference>
<dbReference type="EMBL" id="JBHSFU010000003">
    <property type="protein sequence ID" value="MFC4556900.1"/>
    <property type="molecule type" value="Genomic_DNA"/>
</dbReference>
<accession>A0ABV9DDP5</accession>
<protein>
    <submittedName>
        <fullName evidence="3">Formate dehydrogenase accessory sulfurtransferase FdhD</fullName>
    </submittedName>
</protein>
<dbReference type="Pfam" id="PF02634">
    <property type="entry name" value="FdhD-NarQ"/>
    <property type="match status" value="1"/>
</dbReference>
<dbReference type="Proteomes" id="UP001595989">
    <property type="component" value="Unassembled WGS sequence"/>
</dbReference>
<dbReference type="InterPro" id="IPR016193">
    <property type="entry name" value="Cytidine_deaminase-like"/>
</dbReference>
<keyword evidence="1" id="KW-0963">Cytoplasm</keyword>
<dbReference type="PANTHER" id="PTHR30592:SF1">
    <property type="entry name" value="SULFUR CARRIER PROTEIN FDHD"/>
    <property type="match status" value="1"/>
</dbReference>
<comment type="caution">
    <text evidence="3">The sequence shown here is derived from an EMBL/GenBank/DDBJ whole genome shotgun (WGS) entry which is preliminary data.</text>
</comment>
<sequence>MKRDSLSFWQTAKYHHHLKMTEDDEVARESAITIMINGEQYATIVCTLESIAEMAYGFLASEGIIRSPDQVKSLTIDKAKGFVYLDLSTKVEVSERTERWIGSCCGKSREFYLTQDVKTAKTVYSGIQLSTSRIYRLMKEFDDNADVFGRTGGCSPGSLGIPR</sequence>
<reference evidence="4" key="1">
    <citation type="journal article" date="2019" name="Int. J. Syst. Evol. Microbiol.">
        <title>The Global Catalogue of Microorganisms (GCM) 10K type strain sequencing project: providing services to taxonomists for standard genome sequencing and annotation.</title>
        <authorList>
            <consortium name="The Broad Institute Genomics Platform"/>
            <consortium name="The Broad Institute Genome Sequencing Center for Infectious Disease"/>
            <person name="Wu L."/>
            <person name="Ma J."/>
        </authorList>
    </citation>
    <scope>NUCLEOTIDE SEQUENCE [LARGE SCALE GENOMIC DNA]</scope>
    <source>
        <strain evidence="4">CGMCC 4.7426</strain>
    </source>
</reference>
<name>A0ABV9DDP5_9BACI</name>
<proteinExistence type="predicted"/>
<keyword evidence="4" id="KW-1185">Reference proteome</keyword>
<organism evidence="3 4">
    <name type="scientific">Virgibacillus kekensis</name>
    <dbReference type="NCBI Taxonomy" id="202261"/>
    <lineage>
        <taxon>Bacteria</taxon>
        <taxon>Bacillati</taxon>
        <taxon>Bacillota</taxon>
        <taxon>Bacilli</taxon>
        <taxon>Bacillales</taxon>
        <taxon>Bacillaceae</taxon>
        <taxon>Virgibacillus</taxon>
    </lineage>
</organism>
<keyword evidence="2" id="KW-0501">Molybdenum cofactor biosynthesis</keyword>
<dbReference type="InterPro" id="IPR003786">
    <property type="entry name" value="FdhD"/>
</dbReference>
<dbReference type="PANTHER" id="PTHR30592">
    <property type="entry name" value="FORMATE DEHYDROGENASE"/>
    <property type="match status" value="1"/>
</dbReference>
<evidence type="ECO:0000313" key="4">
    <source>
        <dbReference type="Proteomes" id="UP001595989"/>
    </source>
</evidence>